<protein>
    <submittedName>
        <fullName evidence="3">Vacuolar protein sorting-associated protein 13A</fullName>
    </submittedName>
</protein>
<dbReference type="InterPro" id="IPR056747">
    <property type="entry name" value="VPS13-like_M"/>
</dbReference>
<feature type="compositionally biased region" description="Basic and acidic residues" evidence="1">
    <location>
        <begin position="1"/>
        <end position="11"/>
    </location>
</feature>
<keyword evidence="4" id="KW-1185">Reference proteome</keyword>
<feature type="domain" description="VPS13-like middle region" evidence="2">
    <location>
        <begin position="218"/>
        <end position="575"/>
    </location>
</feature>
<evidence type="ECO:0000259" key="2">
    <source>
        <dbReference type="Pfam" id="PF25033"/>
    </source>
</evidence>
<organism evidence="3 4">
    <name type="scientific">Cichlidogyrus casuarinus</name>
    <dbReference type="NCBI Taxonomy" id="1844966"/>
    <lineage>
        <taxon>Eukaryota</taxon>
        <taxon>Metazoa</taxon>
        <taxon>Spiralia</taxon>
        <taxon>Lophotrochozoa</taxon>
        <taxon>Platyhelminthes</taxon>
        <taxon>Monogenea</taxon>
        <taxon>Monopisthocotylea</taxon>
        <taxon>Dactylogyridea</taxon>
        <taxon>Ancyrocephalidae</taxon>
        <taxon>Cichlidogyrus</taxon>
    </lineage>
</organism>
<proteinExistence type="predicted"/>
<feature type="region of interest" description="Disordered" evidence="1">
    <location>
        <begin position="1"/>
        <end position="21"/>
    </location>
</feature>
<evidence type="ECO:0000313" key="4">
    <source>
        <dbReference type="Proteomes" id="UP001626550"/>
    </source>
</evidence>
<sequence>MSKSEGNERVDMPLVTANKEQEESSDLLEMNLVIAQKMAPEFVSKYKNTRHSMVLDLKKVHIELHQEHFSQLVHFLLELGNKLYSCITPPPVDDRLAQTAQSKAWAQNIGDAHFLQELIQREKQALIESQKILPANITAASTVSSIAARKDERRKIRLNAVILASKHGFSLHMNDLFITQWEIQAMMQQATLTISSEHSPGIYMKATELKSNLFYGYLKTDLTVSLSSLSVKDSGTHSVYRNVAWISEADKFFLFNYLNFTPEASVLFLDQEEKLMQGLPEEYAPIANSIKDQMQSVDGADTAIRLTMGKLNLVLINTVIMRMFSFANTFKLATQLAIQRARMVSNMAKAQLEEQISRPTSMRLMLDLTIHAPRIFLPISSSKPDALCLDFGQITCSNHSVCVSKTNWKKEPKNDDETEDCDKIVVNLKQLQASRVTFKRKREFLVHDFLLKPTQLELSLVRKLQELAEGETRRIPNIYLQVQLDQINLTLNQIGYTLLCNIYTSNIVPWVQYLGTDSTDSESADVEQENVISSSEVTTSDESIDDIQVMKETIHSLVPYLKIHVQLNTLNASILELDYVCLHLYNDHLSFFRLPIPLPVSVYTIATSIQTLMRTAGPPLPF</sequence>
<evidence type="ECO:0000256" key="1">
    <source>
        <dbReference type="SAM" id="MobiDB-lite"/>
    </source>
</evidence>
<accession>A0ABD2QLB4</accession>
<dbReference type="AlphaFoldDB" id="A0ABD2QLB4"/>
<comment type="caution">
    <text evidence="3">The sequence shown here is derived from an EMBL/GenBank/DDBJ whole genome shotgun (WGS) entry which is preliminary data.</text>
</comment>
<dbReference type="Pfam" id="PF25033">
    <property type="entry name" value="VPS13_M"/>
    <property type="match status" value="1"/>
</dbReference>
<name>A0ABD2QLB4_9PLAT</name>
<evidence type="ECO:0000313" key="3">
    <source>
        <dbReference type="EMBL" id="KAL3320233.1"/>
    </source>
</evidence>
<dbReference type="EMBL" id="JBJKFK010000067">
    <property type="protein sequence ID" value="KAL3320233.1"/>
    <property type="molecule type" value="Genomic_DNA"/>
</dbReference>
<dbReference type="Proteomes" id="UP001626550">
    <property type="component" value="Unassembled WGS sequence"/>
</dbReference>
<reference evidence="3 4" key="1">
    <citation type="submission" date="2024-11" db="EMBL/GenBank/DDBJ databases">
        <title>Adaptive evolution of stress response genes in parasites aligns with host niche diversity.</title>
        <authorList>
            <person name="Hahn C."/>
            <person name="Resl P."/>
        </authorList>
    </citation>
    <scope>NUCLEOTIDE SEQUENCE [LARGE SCALE GENOMIC DNA]</scope>
    <source>
        <strain evidence="3">EGGRZ-B1_66</strain>
        <tissue evidence="3">Body</tissue>
    </source>
</reference>
<gene>
    <name evidence="3" type="primary">VPS13A_3</name>
    <name evidence="3" type="ORF">Ciccas_001091</name>
</gene>